<sequence length="84" mass="8334">MGYSRWHGGIGAAIRCYWLGRIIAIAPPDGNPFVIAAGYQSIAPPAVDDADATGGIFIIVHAVGIVTGAAWGSVGSLAAAIAAG</sequence>
<evidence type="ECO:0000313" key="1">
    <source>
        <dbReference type="EMBL" id="CNI47012.1"/>
    </source>
</evidence>
<dbReference type="AlphaFoldDB" id="A0A0T9R6W6"/>
<dbReference type="Proteomes" id="UP000045840">
    <property type="component" value="Unassembled WGS sequence"/>
</dbReference>
<proteinExistence type="predicted"/>
<dbReference type="EMBL" id="CQAZ01000053">
    <property type="protein sequence ID" value="CNI47012.1"/>
    <property type="molecule type" value="Genomic_DNA"/>
</dbReference>
<protein>
    <submittedName>
        <fullName evidence="1">Uncharacterized protein</fullName>
    </submittedName>
</protein>
<accession>A0A0T9R6W6</accession>
<evidence type="ECO:0000313" key="2">
    <source>
        <dbReference type="Proteomes" id="UP000045840"/>
    </source>
</evidence>
<gene>
    <name evidence="1" type="ORF">ERS008529_04126</name>
</gene>
<reference evidence="2" key="1">
    <citation type="submission" date="2015-03" db="EMBL/GenBank/DDBJ databases">
        <authorList>
            <consortium name="Pathogen Informatics"/>
        </authorList>
    </citation>
    <scope>NUCLEOTIDE SEQUENCE [LARGE SCALE GENOMIC DNA]</scope>
    <source>
        <strain evidence="2">A125KOH2</strain>
    </source>
</reference>
<organism evidence="1 2">
    <name type="scientific">Yersinia pekkanenii</name>
    <dbReference type="NCBI Taxonomy" id="1288385"/>
    <lineage>
        <taxon>Bacteria</taxon>
        <taxon>Pseudomonadati</taxon>
        <taxon>Pseudomonadota</taxon>
        <taxon>Gammaproteobacteria</taxon>
        <taxon>Enterobacterales</taxon>
        <taxon>Yersiniaceae</taxon>
        <taxon>Yersinia</taxon>
    </lineage>
</organism>
<name>A0A0T9R6W6_9GAMM</name>